<dbReference type="AlphaFoldDB" id="A0A917I272"/>
<reference evidence="1" key="2">
    <citation type="submission" date="2020-09" db="EMBL/GenBank/DDBJ databases">
        <authorList>
            <person name="Sun Q."/>
            <person name="Zhou Y."/>
        </authorList>
    </citation>
    <scope>NUCLEOTIDE SEQUENCE</scope>
    <source>
        <strain evidence="1">CGMCC 1.12195</strain>
    </source>
</reference>
<dbReference type="Pfam" id="PF18845">
    <property type="entry name" value="baeRF_family3"/>
    <property type="match status" value="1"/>
</dbReference>
<organism evidence="1 2">
    <name type="scientific">Parapedobacter pyrenivorans</name>
    <dbReference type="NCBI Taxonomy" id="1305674"/>
    <lineage>
        <taxon>Bacteria</taxon>
        <taxon>Pseudomonadati</taxon>
        <taxon>Bacteroidota</taxon>
        <taxon>Sphingobacteriia</taxon>
        <taxon>Sphingobacteriales</taxon>
        <taxon>Sphingobacteriaceae</taxon>
        <taxon>Parapedobacter</taxon>
    </lineage>
</organism>
<name>A0A917I272_9SPHI</name>
<dbReference type="EMBL" id="BMER01000007">
    <property type="protein sequence ID" value="GGH04349.1"/>
    <property type="molecule type" value="Genomic_DNA"/>
</dbReference>
<proteinExistence type="predicted"/>
<dbReference type="RefSeq" id="WP_188508471.1">
    <property type="nucleotide sequence ID" value="NZ_BMER01000007.1"/>
</dbReference>
<comment type="caution">
    <text evidence="1">The sequence shown here is derived from an EMBL/GenBank/DDBJ whole genome shotgun (WGS) entry which is preliminary data.</text>
</comment>
<dbReference type="InterPro" id="IPR041289">
    <property type="entry name" value="Bact_RF_family3"/>
</dbReference>
<reference evidence="1" key="1">
    <citation type="journal article" date="2014" name="Int. J. Syst. Evol. Microbiol.">
        <title>Complete genome sequence of Corynebacterium casei LMG S-19264T (=DSM 44701T), isolated from a smear-ripened cheese.</title>
        <authorList>
            <consortium name="US DOE Joint Genome Institute (JGI-PGF)"/>
            <person name="Walter F."/>
            <person name="Albersmeier A."/>
            <person name="Kalinowski J."/>
            <person name="Ruckert C."/>
        </authorList>
    </citation>
    <scope>NUCLEOTIDE SEQUENCE</scope>
    <source>
        <strain evidence="1">CGMCC 1.12195</strain>
    </source>
</reference>
<protein>
    <submittedName>
        <fullName evidence="1">Uncharacterized protein</fullName>
    </submittedName>
</protein>
<dbReference type="Proteomes" id="UP000660862">
    <property type="component" value="Unassembled WGS sequence"/>
</dbReference>
<evidence type="ECO:0000313" key="1">
    <source>
        <dbReference type="EMBL" id="GGH04349.1"/>
    </source>
</evidence>
<keyword evidence="2" id="KW-1185">Reference proteome</keyword>
<accession>A0A917I272</accession>
<gene>
    <name evidence="1" type="ORF">GCM10007415_45810</name>
</gene>
<sequence length="384" mass="43608">MAAITAKQLDRIGGDHKPPVFSVYMPTHRKHPDNAQDPAIFKKLVQEFEPVRSEYVGDEAIQAIFAKFEKLADDFQFWQHTREGLAVFATRESFDVYRLTRPVKPLAVVADSAHTKPLLQYLQTSDRYHLLVLSTNTAQLYEGDRYQLDEVDLSEVDVPESMIDALDHELRDLHATLAAYRTATNEDWNARQNHGLKKTDIDNDIEQFFRAVDRAVTVNYSIPSQLPLILAALPEHHHLFRRVSRNKKLVTDGIKTNATGLPKDELRKLAWEIIEPHHTARLNDIIQQFRQAATHGVGADQIEAIVKDAYDGKVGVLLLEADRFVPGRIVGRDHVVFHTEKADHLVDDVLDDLAELVLRQGGEVWIIPRDRMPASTGVASINRY</sequence>
<evidence type="ECO:0000313" key="2">
    <source>
        <dbReference type="Proteomes" id="UP000660862"/>
    </source>
</evidence>